<dbReference type="Pfam" id="PF19777">
    <property type="entry name" value="DUF6263"/>
    <property type="match status" value="1"/>
</dbReference>
<accession>A0ABT3CTR4</accession>
<keyword evidence="3" id="KW-1185">Reference proteome</keyword>
<sequence length="313" mass="34547">MRKLTNLVLMMLFAISTLHAQKTDLSLKLKEGESYSQITESTVNIVQDMNGQKMNMTMIVSGSMTFKVKSISKEGFLMDAEYDSLAMTMKMPQGAMSYSSEKEGEVDLLSGVFAAMTHKPFEVLMAKTGKVKEVRNIESLWEDAIGQFEGLPEAQKEQIISQVSKSYGADALKGNLEMVTAIYPDKSVKEGESWTIETKLEAGMSANVTTEYTFAGVTSSYANIKGEATIVSVDSDEYIESNGMQVKNQMSGTMTSDIQVDLESGWIKEASVNQDLKGNTIIKENPQMPNGMTIPMTMSSEMVIRDQQVIMIK</sequence>
<evidence type="ECO:0000256" key="1">
    <source>
        <dbReference type="SAM" id="SignalP"/>
    </source>
</evidence>
<feature type="signal peptide" evidence="1">
    <location>
        <begin position="1"/>
        <end position="20"/>
    </location>
</feature>
<evidence type="ECO:0000313" key="3">
    <source>
        <dbReference type="Proteomes" id="UP001300692"/>
    </source>
</evidence>
<dbReference type="Proteomes" id="UP001300692">
    <property type="component" value="Unassembled WGS sequence"/>
</dbReference>
<comment type="caution">
    <text evidence="2">The sequence shown here is derived from an EMBL/GenBank/DDBJ whole genome shotgun (WGS) entry which is preliminary data.</text>
</comment>
<feature type="chain" id="PRO_5046979649" evidence="1">
    <location>
        <begin position="21"/>
        <end position="313"/>
    </location>
</feature>
<evidence type="ECO:0000313" key="2">
    <source>
        <dbReference type="EMBL" id="MCV9387096.1"/>
    </source>
</evidence>
<name>A0ABT3CTR4_9BACT</name>
<proteinExistence type="predicted"/>
<protein>
    <submittedName>
        <fullName evidence="2">DUF6263 family protein</fullName>
    </submittedName>
</protein>
<dbReference type="EMBL" id="JAOYOD010000001">
    <property type="protein sequence ID" value="MCV9387096.1"/>
    <property type="molecule type" value="Genomic_DNA"/>
</dbReference>
<gene>
    <name evidence="2" type="ORF">N7U62_10510</name>
</gene>
<dbReference type="InterPro" id="IPR046230">
    <property type="entry name" value="DUF6263"/>
</dbReference>
<keyword evidence="1" id="KW-0732">Signal</keyword>
<dbReference type="RefSeq" id="WP_264137923.1">
    <property type="nucleotide sequence ID" value="NZ_JAOYOD010000001.1"/>
</dbReference>
<organism evidence="2 3">
    <name type="scientific">Reichenbachiella ulvae</name>
    <dbReference type="NCBI Taxonomy" id="2980104"/>
    <lineage>
        <taxon>Bacteria</taxon>
        <taxon>Pseudomonadati</taxon>
        <taxon>Bacteroidota</taxon>
        <taxon>Cytophagia</taxon>
        <taxon>Cytophagales</taxon>
        <taxon>Reichenbachiellaceae</taxon>
        <taxon>Reichenbachiella</taxon>
    </lineage>
</organism>
<reference evidence="2 3" key="1">
    <citation type="submission" date="2022-10" db="EMBL/GenBank/DDBJ databases">
        <title>Comparative genomics and taxonomic characterization of three novel marine species of genus Reichenbachiella exhibiting antioxidant and polysaccharide degradation activities.</title>
        <authorList>
            <person name="Muhammad N."/>
            <person name="Lee Y.-J."/>
            <person name="Ko J."/>
            <person name="Kim S.-G."/>
        </authorList>
    </citation>
    <scope>NUCLEOTIDE SEQUENCE [LARGE SCALE GENOMIC DNA]</scope>
    <source>
        <strain evidence="2 3">ABR2-5</strain>
    </source>
</reference>